<dbReference type="SMART" id="SM00419">
    <property type="entry name" value="HTH_CRP"/>
    <property type="match status" value="1"/>
</dbReference>
<dbReference type="Pfam" id="PF00027">
    <property type="entry name" value="cNMP_binding"/>
    <property type="match status" value="1"/>
</dbReference>
<sequence length="246" mass="26686">MCKHQAIDVAVLLGSLPQFSALSPAELATLAAGATHIFATRGQMLVRQGDLCQGMFIVLDGQVKLAFISSQGHEKVIQVVRPGQVFCEAMLFVDQPYAFFSQALCDLALVHLTKSCMLEVMAGNPGLMRHFLAGVASGYHRLLIEHKTIRLYSATERTVRYLFAELASSGRLCDGAVIDLDVAKGLIASQLNLTQEHFSRVLRELHQLGTIVLKGRRVVIPEMSALAACLSGQPLTGGVWTKLPAM</sequence>
<evidence type="ECO:0000256" key="3">
    <source>
        <dbReference type="ARBA" id="ARBA00023163"/>
    </source>
</evidence>
<dbReference type="SUPFAM" id="SSF51206">
    <property type="entry name" value="cAMP-binding domain-like"/>
    <property type="match status" value="1"/>
</dbReference>
<dbReference type="SMART" id="SM00100">
    <property type="entry name" value="cNMP"/>
    <property type="match status" value="1"/>
</dbReference>
<dbReference type="PANTHER" id="PTHR24567">
    <property type="entry name" value="CRP FAMILY TRANSCRIPTIONAL REGULATORY PROTEIN"/>
    <property type="match status" value="1"/>
</dbReference>
<dbReference type="InterPro" id="IPR012318">
    <property type="entry name" value="HTH_CRP"/>
</dbReference>
<proteinExistence type="predicted"/>
<dbReference type="InterPro" id="IPR018490">
    <property type="entry name" value="cNMP-bd_dom_sf"/>
</dbReference>
<evidence type="ECO:0000313" key="7">
    <source>
        <dbReference type="Proteomes" id="UP000187526"/>
    </source>
</evidence>
<evidence type="ECO:0000313" key="6">
    <source>
        <dbReference type="EMBL" id="OMG52480.1"/>
    </source>
</evidence>
<dbReference type="EMBL" id="MTHD01000005">
    <property type="protein sequence ID" value="OMG52480.1"/>
    <property type="molecule type" value="Genomic_DNA"/>
</dbReference>
<dbReference type="InterPro" id="IPR014710">
    <property type="entry name" value="RmlC-like_jellyroll"/>
</dbReference>
<dbReference type="InterPro" id="IPR036388">
    <property type="entry name" value="WH-like_DNA-bd_sf"/>
</dbReference>
<organism evidence="6 7">
    <name type="scientific">Azonexus hydrophilus</name>
    <dbReference type="NCBI Taxonomy" id="418702"/>
    <lineage>
        <taxon>Bacteria</taxon>
        <taxon>Pseudomonadati</taxon>
        <taxon>Pseudomonadota</taxon>
        <taxon>Betaproteobacteria</taxon>
        <taxon>Rhodocyclales</taxon>
        <taxon>Azonexaceae</taxon>
        <taxon>Azonexus</taxon>
    </lineage>
</organism>
<dbReference type="RefSeq" id="WP_076096431.1">
    <property type="nucleotide sequence ID" value="NZ_MTHD01000005.1"/>
</dbReference>
<protein>
    <recommendedName>
        <fullName evidence="8">Crp/Fnr family transcriptional regulator</fullName>
    </recommendedName>
</protein>
<dbReference type="Gene3D" id="1.10.10.10">
    <property type="entry name" value="Winged helix-like DNA-binding domain superfamily/Winged helix DNA-binding domain"/>
    <property type="match status" value="1"/>
</dbReference>
<dbReference type="GO" id="GO:0003677">
    <property type="term" value="F:DNA binding"/>
    <property type="evidence" value="ECO:0007669"/>
    <property type="project" value="UniProtKB-KW"/>
</dbReference>
<comment type="caution">
    <text evidence="6">The sequence shown here is derived from an EMBL/GenBank/DDBJ whole genome shotgun (WGS) entry which is preliminary data.</text>
</comment>
<dbReference type="InterPro" id="IPR050397">
    <property type="entry name" value="Env_Response_Regulators"/>
</dbReference>
<feature type="domain" description="Cyclic nucleotide-binding" evidence="4">
    <location>
        <begin position="18"/>
        <end position="138"/>
    </location>
</feature>
<dbReference type="Gene3D" id="2.60.120.10">
    <property type="entry name" value="Jelly Rolls"/>
    <property type="match status" value="1"/>
</dbReference>
<evidence type="ECO:0000256" key="1">
    <source>
        <dbReference type="ARBA" id="ARBA00023015"/>
    </source>
</evidence>
<keyword evidence="2" id="KW-0238">DNA-binding</keyword>
<dbReference type="Proteomes" id="UP000187526">
    <property type="component" value="Unassembled WGS sequence"/>
</dbReference>
<dbReference type="GO" id="GO:0003700">
    <property type="term" value="F:DNA-binding transcription factor activity"/>
    <property type="evidence" value="ECO:0007669"/>
    <property type="project" value="TreeGrafter"/>
</dbReference>
<reference evidence="6 7" key="1">
    <citation type="submission" date="2016-10" db="EMBL/GenBank/DDBJ databases">
        <title>Alkaliphiles isolated from bioreactors.</title>
        <authorList>
            <person name="Salah Z."/>
            <person name="Rout S.P."/>
            <person name="Humphreys P.N."/>
        </authorList>
    </citation>
    <scope>NUCLEOTIDE SEQUENCE [LARGE SCALE GENOMIC DNA]</scope>
    <source>
        <strain evidence="6 7">ZS02</strain>
    </source>
</reference>
<keyword evidence="1" id="KW-0805">Transcription regulation</keyword>
<evidence type="ECO:0008006" key="8">
    <source>
        <dbReference type="Google" id="ProtNLM"/>
    </source>
</evidence>
<dbReference type="PROSITE" id="PS50042">
    <property type="entry name" value="CNMP_BINDING_3"/>
    <property type="match status" value="1"/>
</dbReference>
<dbReference type="InterPro" id="IPR000595">
    <property type="entry name" value="cNMP-bd_dom"/>
</dbReference>
<dbReference type="GO" id="GO:0005829">
    <property type="term" value="C:cytosol"/>
    <property type="evidence" value="ECO:0007669"/>
    <property type="project" value="TreeGrafter"/>
</dbReference>
<feature type="domain" description="HTH crp-type" evidence="5">
    <location>
        <begin position="152"/>
        <end position="224"/>
    </location>
</feature>
<evidence type="ECO:0000259" key="5">
    <source>
        <dbReference type="PROSITE" id="PS51063"/>
    </source>
</evidence>
<dbReference type="InterPro" id="IPR036390">
    <property type="entry name" value="WH_DNA-bd_sf"/>
</dbReference>
<dbReference type="PROSITE" id="PS51063">
    <property type="entry name" value="HTH_CRP_2"/>
    <property type="match status" value="1"/>
</dbReference>
<dbReference type="Pfam" id="PF13545">
    <property type="entry name" value="HTH_Crp_2"/>
    <property type="match status" value="1"/>
</dbReference>
<dbReference type="CDD" id="cd00038">
    <property type="entry name" value="CAP_ED"/>
    <property type="match status" value="1"/>
</dbReference>
<gene>
    <name evidence="6" type="ORF">BJN45_14380</name>
</gene>
<dbReference type="PROSITE" id="PS00888">
    <property type="entry name" value="CNMP_BINDING_1"/>
    <property type="match status" value="1"/>
</dbReference>
<name>A0A1R1I1J4_9RHOO</name>
<dbReference type="PANTHER" id="PTHR24567:SF26">
    <property type="entry name" value="REGULATORY PROTEIN YEIL"/>
    <property type="match status" value="1"/>
</dbReference>
<dbReference type="AlphaFoldDB" id="A0A1R1I1J4"/>
<accession>A0A1R1I1J4</accession>
<evidence type="ECO:0000256" key="2">
    <source>
        <dbReference type="ARBA" id="ARBA00023125"/>
    </source>
</evidence>
<keyword evidence="3" id="KW-0804">Transcription</keyword>
<dbReference type="SUPFAM" id="SSF46785">
    <property type="entry name" value="Winged helix' DNA-binding domain"/>
    <property type="match status" value="1"/>
</dbReference>
<evidence type="ECO:0000259" key="4">
    <source>
        <dbReference type="PROSITE" id="PS50042"/>
    </source>
</evidence>
<keyword evidence="7" id="KW-1185">Reference proteome</keyword>
<dbReference type="STRING" id="418702.BJN45_14380"/>
<dbReference type="InterPro" id="IPR018488">
    <property type="entry name" value="cNMP-bd_CS"/>
</dbReference>